<reference evidence="1 2" key="1">
    <citation type="submission" date="2021-06" db="EMBL/GenBank/DDBJ databases">
        <title>Caerostris extrusa draft genome.</title>
        <authorList>
            <person name="Kono N."/>
            <person name="Arakawa K."/>
        </authorList>
    </citation>
    <scope>NUCLEOTIDE SEQUENCE [LARGE SCALE GENOMIC DNA]</scope>
</reference>
<name>A0AAV4M5M3_CAEEX</name>
<keyword evidence="2" id="KW-1185">Reference proteome</keyword>
<protein>
    <submittedName>
        <fullName evidence="1">Uncharacterized protein</fullName>
    </submittedName>
</protein>
<evidence type="ECO:0000313" key="1">
    <source>
        <dbReference type="EMBL" id="GIX67140.1"/>
    </source>
</evidence>
<gene>
    <name evidence="1" type="ORF">CEXT_446961</name>
</gene>
<comment type="caution">
    <text evidence="1">The sequence shown here is derived from an EMBL/GenBank/DDBJ whole genome shotgun (WGS) entry which is preliminary data.</text>
</comment>
<dbReference type="Proteomes" id="UP001054945">
    <property type="component" value="Unassembled WGS sequence"/>
</dbReference>
<organism evidence="1 2">
    <name type="scientific">Caerostris extrusa</name>
    <name type="common">Bark spider</name>
    <name type="synonym">Caerostris bankana</name>
    <dbReference type="NCBI Taxonomy" id="172846"/>
    <lineage>
        <taxon>Eukaryota</taxon>
        <taxon>Metazoa</taxon>
        <taxon>Ecdysozoa</taxon>
        <taxon>Arthropoda</taxon>
        <taxon>Chelicerata</taxon>
        <taxon>Arachnida</taxon>
        <taxon>Araneae</taxon>
        <taxon>Araneomorphae</taxon>
        <taxon>Entelegynae</taxon>
        <taxon>Araneoidea</taxon>
        <taxon>Araneidae</taxon>
        <taxon>Caerostris</taxon>
    </lineage>
</organism>
<dbReference type="EMBL" id="BPLR01019377">
    <property type="protein sequence ID" value="GIX67140.1"/>
    <property type="molecule type" value="Genomic_DNA"/>
</dbReference>
<evidence type="ECO:0000313" key="2">
    <source>
        <dbReference type="Proteomes" id="UP001054945"/>
    </source>
</evidence>
<accession>A0AAV4M5M3</accession>
<sequence length="119" mass="13991">MERARSLIQLIPNVAYEIWRQYQRSTAITGLLIMFPHDVYLFKFIQRLHGLLLRSSNMFYAQISRHIAFTAGVKAAMFMFHTLHNSSFKEMATSHEQTKELEIKLACERLVETKTRQTI</sequence>
<proteinExistence type="predicted"/>
<dbReference type="AlphaFoldDB" id="A0AAV4M5M3"/>